<organism evidence="7 8">
    <name type="scientific">Circinella minor</name>
    <dbReference type="NCBI Taxonomy" id="1195481"/>
    <lineage>
        <taxon>Eukaryota</taxon>
        <taxon>Fungi</taxon>
        <taxon>Fungi incertae sedis</taxon>
        <taxon>Mucoromycota</taxon>
        <taxon>Mucoromycotina</taxon>
        <taxon>Mucoromycetes</taxon>
        <taxon>Mucorales</taxon>
        <taxon>Lichtheimiaceae</taxon>
        <taxon>Circinella</taxon>
    </lineage>
</organism>
<dbReference type="InterPro" id="IPR050987">
    <property type="entry name" value="AtrR-like"/>
</dbReference>
<protein>
    <recommendedName>
        <fullName evidence="6">Xylanolytic transcriptional activator regulatory domain-containing protein</fullName>
    </recommendedName>
</protein>
<evidence type="ECO:0000256" key="1">
    <source>
        <dbReference type="ARBA" id="ARBA00004123"/>
    </source>
</evidence>
<dbReference type="InterPro" id="IPR007219">
    <property type="entry name" value="XnlR_reg_dom"/>
</dbReference>
<evidence type="ECO:0000259" key="6">
    <source>
        <dbReference type="SMART" id="SM00906"/>
    </source>
</evidence>
<dbReference type="OrthoDB" id="2123952at2759"/>
<dbReference type="GO" id="GO:0003700">
    <property type="term" value="F:DNA-binding transcription factor activity"/>
    <property type="evidence" value="ECO:0007669"/>
    <property type="project" value="InterPro"/>
</dbReference>
<dbReference type="GO" id="GO:0003677">
    <property type="term" value="F:DNA binding"/>
    <property type="evidence" value="ECO:0007669"/>
    <property type="project" value="UniProtKB-KW"/>
</dbReference>
<dbReference type="GO" id="GO:0005634">
    <property type="term" value="C:nucleus"/>
    <property type="evidence" value="ECO:0007669"/>
    <property type="project" value="UniProtKB-SubCell"/>
</dbReference>
<dbReference type="SMART" id="SM00906">
    <property type="entry name" value="Fungal_trans"/>
    <property type="match status" value="1"/>
</dbReference>
<dbReference type="GO" id="GO:0006351">
    <property type="term" value="P:DNA-templated transcription"/>
    <property type="evidence" value="ECO:0007669"/>
    <property type="project" value="InterPro"/>
</dbReference>
<evidence type="ECO:0000256" key="5">
    <source>
        <dbReference type="SAM" id="MobiDB-lite"/>
    </source>
</evidence>
<keyword evidence="4" id="KW-0539">Nucleus</keyword>
<sequence length="635" mass="73094">MASLEKRIEHLESLLSKQNIAMDYDDDETLTGMKGDQSSIVAVDGGRKNRQNIMSLSASIEPKHVINSSTVSNDVQQQQKHSKFVFSPWMNIMGKSNENVQQQYVSTSIDNKSLTSSLPQHVLPQATMDLIKEIPLFTIDLAERLIKAYFHYTHTRIPIIDKRLFLIQYYYQYPQPLERHLFFAVCAVGCQFLPRANLSTDKYSIERQVGKHLRSKAMDIMQFAYKESTISTLQTLLYVSLLASSSNNGEGVSTNWLILGASQDLELHREDRYQHLPKSELELRRRLAHSIYIWDKLSAAATGKPFTIRNEYFNVQVPSIYEEEPDDKSISINELSRNKESDIPTLLKQTEKDILEKRPIYTPHVQMIPMAQWICRILLSLYIPQDNGYNDNTDDISNVITNLDVGLVTWKETALSYFSKEYVYQQDRIYFDLYKGSHGTRITLMGTTSNHLLSLCTDLAEKIIDFFERAPVWGIPFMKDFIISMCATFFLQDCNNEDMTIAFHARRDLRRCANIYKNDDLVCQCQNAVVLYELSKQLPDEEESQRLQSSLQPINNEGCISLSAPLLDYDTNNSNYDDTLMDTIMTTALPESSLNDASYMEIILSWQELQQKQRESARKDLESALDSDLDQLTFK</sequence>
<name>A0A8H7SAW9_9FUNG</name>
<evidence type="ECO:0000256" key="4">
    <source>
        <dbReference type="ARBA" id="ARBA00023242"/>
    </source>
</evidence>
<reference evidence="7 8" key="1">
    <citation type="submission" date="2020-12" db="EMBL/GenBank/DDBJ databases">
        <title>Metabolic potential, ecology and presence of endohyphal bacteria is reflected in genomic diversity of Mucoromycotina.</title>
        <authorList>
            <person name="Muszewska A."/>
            <person name="Okrasinska A."/>
            <person name="Steczkiewicz K."/>
            <person name="Drgas O."/>
            <person name="Orlowska M."/>
            <person name="Perlinska-Lenart U."/>
            <person name="Aleksandrzak-Piekarczyk T."/>
            <person name="Szatraj K."/>
            <person name="Zielenkiewicz U."/>
            <person name="Pilsyk S."/>
            <person name="Malc E."/>
            <person name="Mieczkowski P."/>
            <person name="Kruszewska J.S."/>
            <person name="Biernat P."/>
            <person name="Pawlowska J."/>
        </authorList>
    </citation>
    <scope>NUCLEOTIDE SEQUENCE [LARGE SCALE GENOMIC DNA]</scope>
    <source>
        <strain evidence="7 8">CBS 142.35</strain>
    </source>
</reference>
<keyword evidence="3" id="KW-0238">DNA-binding</keyword>
<evidence type="ECO:0000256" key="3">
    <source>
        <dbReference type="ARBA" id="ARBA00023125"/>
    </source>
</evidence>
<evidence type="ECO:0000313" key="7">
    <source>
        <dbReference type="EMBL" id="KAG2225979.1"/>
    </source>
</evidence>
<dbReference type="Proteomes" id="UP000646827">
    <property type="component" value="Unassembled WGS sequence"/>
</dbReference>
<dbReference type="CDD" id="cd12148">
    <property type="entry name" value="fungal_TF_MHR"/>
    <property type="match status" value="1"/>
</dbReference>
<keyword evidence="8" id="KW-1185">Reference proteome</keyword>
<comment type="subcellular location">
    <subcellularLocation>
        <location evidence="1">Nucleus</location>
    </subcellularLocation>
</comment>
<evidence type="ECO:0000313" key="8">
    <source>
        <dbReference type="Proteomes" id="UP000646827"/>
    </source>
</evidence>
<dbReference type="PANTHER" id="PTHR46910">
    <property type="entry name" value="TRANSCRIPTION FACTOR PDR1"/>
    <property type="match status" value="1"/>
</dbReference>
<accession>A0A8H7SAW9</accession>
<dbReference type="Pfam" id="PF04082">
    <property type="entry name" value="Fungal_trans"/>
    <property type="match status" value="1"/>
</dbReference>
<dbReference type="GO" id="GO:0008270">
    <property type="term" value="F:zinc ion binding"/>
    <property type="evidence" value="ECO:0007669"/>
    <property type="project" value="InterPro"/>
</dbReference>
<feature type="region of interest" description="Disordered" evidence="5">
    <location>
        <begin position="616"/>
        <end position="635"/>
    </location>
</feature>
<dbReference type="EMBL" id="JAEPRB010000021">
    <property type="protein sequence ID" value="KAG2225979.1"/>
    <property type="molecule type" value="Genomic_DNA"/>
</dbReference>
<evidence type="ECO:0000256" key="2">
    <source>
        <dbReference type="ARBA" id="ARBA00022723"/>
    </source>
</evidence>
<proteinExistence type="predicted"/>
<dbReference type="AlphaFoldDB" id="A0A8H7SAW9"/>
<gene>
    <name evidence="7" type="ORF">INT45_002445</name>
</gene>
<dbReference type="PANTHER" id="PTHR46910:SF3">
    <property type="entry name" value="HALOTOLERANCE PROTEIN 9-RELATED"/>
    <property type="match status" value="1"/>
</dbReference>
<keyword evidence="2" id="KW-0479">Metal-binding</keyword>
<comment type="caution">
    <text evidence="7">The sequence shown here is derived from an EMBL/GenBank/DDBJ whole genome shotgun (WGS) entry which is preliminary data.</text>
</comment>
<feature type="domain" description="Xylanolytic transcriptional activator regulatory" evidence="6">
    <location>
        <begin position="255"/>
        <end position="324"/>
    </location>
</feature>